<accession>A0ACC2IZ43</accession>
<name>A0ACC2IZ43_9PEZI</name>
<dbReference type="Proteomes" id="UP001153334">
    <property type="component" value="Unassembled WGS sequence"/>
</dbReference>
<proteinExistence type="predicted"/>
<evidence type="ECO:0000313" key="1">
    <source>
        <dbReference type="EMBL" id="KAJ8120495.1"/>
    </source>
</evidence>
<evidence type="ECO:0000313" key="2">
    <source>
        <dbReference type="Proteomes" id="UP001153334"/>
    </source>
</evidence>
<sequence>MPDEEMEMAVDFSQAVFGEDIDIDLDFPAAQPDEDMDLGDFDRVHDIHNFNSDTRDELMAEGDDSSYAMIDAIETDHNTSAVAANDIDIELEQAVENIWQQDPPHPADFNLDAEIDYLDETTVENMDAERNDMESSEWLPAVAPSQDAGDTMDHAARVSVEIFTALEERHEELPQEDSIHSYGDAPGIVKTLHPDSEPTYSLPASGLKESSQTTKIDDLPGDEAVEVVAQDSRLSSVAESDEHGISQPIADADVQSHSPSSVDQASNKQRETDYSNEVVQAGSDHTDMPLVSHELERPEHLRVTELDTVEDDHADHLSLEEADESADDSSEYQLGGESYIETTNDQTGVDYVAPPSASSVPDGSGSPATGTGPTRDLTDYHNEAATIPSIKSPVTQVNDRDNPIELADHYGIYISYGETDYQLFAKSEDDDPNQYFLTDKSALDIPLAQFLTSLRDVISEEISPLDDLVLQVDGLGLEFSESTTPDFLEKFTFGDLVILYDKLAKNELAESSPPIYTYLTVKPNCTRRMMALGESANAGRGLSEVALYNDSSSVDGEQVHDGISPETDFSADDYDDGESGNPYPQAAYEEGDTSNDDRQQELLLVPTEAPLEHSLDHSDATDNFNNDNKEPSVDGSADSEDREQNSSTSTQGIYPFILQSTFSCTQDSDCSCEECYELELQHLATPTQAEVWPTPGTEADEHGEESSPKTAEGVESKLRTPKITTPNLSTDILNSENTSVTATLDGEDHDEIDYNSDEDGESNYDGVDESDLQKQPSRAATESNVPVDDEITWESDDEEAKHETKVGLITDTVQVSPVSGKRTRSDSDSLDSADDKSDYKRRRS</sequence>
<dbReference type="EMBL" id="JAPESX010000610">
    <property type="protein sequence ID" value="KAJ8120495.1"/>
    <property type="molecule type" value="Genomic_DNA"/>
</dbReference>
<keyword evidence="2" id="KW-1185">Reference proteome</keyword>
<organism evidence="1 2">
    <name type="scientific">Nemania bipapillata</name>
    <dbReference type="NCBI Taxonomy" id="110536"/>
    <lineage>
        <taxon>Eukaryota</taxon>
        <taxon>Fungi</taxon>
        <taxon>Dikarya</taxon>
        <taxon>Ascomycota</taxon>
        <taxon>Pezizomycotina</taxon>
        <taxon>Sordariomycetes</taxon>
        <taxon>Xylariomycetidae</taxon>
        <taxon>Xylariales</taxon>
        <taxon>Xylariaceae</taxon>
        <taxon>Nemania</taxon>
    </lineage>
</organism>
<reference evidence="1" key="1">
    <citation type="submission" date="2022-11" db="EMBL/GenBank/DDBJ databases">
        <title>Genome Sequence of Nemania bipapillata.</title>
        <authorList>
            <person name="Buettner E."/>
        </authorList>
    </citation>
    <scope>NUCLEOTIDE SEQUENCE</scope>
    <source>
        <strain evidence="1">CP14</strain>
    </source>
</reference>
<gene>
    <name evidence="1" type="ORF">ONZ43_g2807</name>
</gene>
<comment type="caution">
    <text evidence="1">The sequence shown here is derived from an EMBL/GenBank/DDBJ whole genome shotgun (WGS) entry which is preliminary data.</text>
</comment>
<protein>
    <submittedName>
        <fullName evidence="1">Uncharacterized protein</fullName>
    </submittedName>
</protein>